<sequence length="166" mass="17454">MSSATASGVGPLAAPDPTPHPTPAAAKLLVLARGTIIVVFASYARSISKYRCVRAVVLDLKCLENHTPIKYYGRRQGSSTPSTTQTSFPAVAVSPTTGPPPRNGPATTREPPHIVPTLDTHDADICGVSGLPDCRPTSPPRSRQLPHIMPTLDKPGFATLKMPISA</sequence>
<name>A0A9P7FX21_9AGAR</name>
<reference evidence="3" key="2">
    <citation type="submission" date="2021-10" db="EMBL/GenBank/DDBJ databases">
        <title>Phylogenomics reveals ancestral predisposition of the termite-cultivated fungus Termitomyces towards a domesticated lifestyle.</title>
        <authorList>
            <person name="Auxier B."/>
            <person name="Grum-Grzhimaylo A."/>
            <person name="Cardenas M.E."/>
            <person name="Lodge J.D."/>
            <person name="Laessoe T."/>
            <person name="Pedersen O."/>
            <person name="Smith M.E."/>
            <person name="Kuyper T.W."/>
            <person name="Franco-Molano E.A."/>
            <person name="Baroni T.J."/>
            <person name="Aanen D.K."/>
        </authorList>
    </citation>
    <scope>NUCLEOTIDE SEQUENCE</scope>
    <source>
        <strain evidence="3">D49</strain>
    </source>
</reference>
<organism evidence="3 4">
    <name type="scientific">Sphagnurus paluster</name>
    <dbReference type="NCBI Taxonomy" id="117069"/>
    <lineage>
        <taxon>Eukaryota</taxon>
        <taxon>Fungi</taxon>
        <taxon>Dikarya</taxon>
        <taxon>Basidiomycota</taxon>
        <taxon>Agaricomycotina</taxon>
        <taxon>Agaricomycetes</taxon>
        <taxon>Agaricomycetidae</taxon>
        <taxon>Agaricales</taxon>
        <taxon>Tricholomatineae</taxon>
        <taxon>Lyophyllaceae</taxon>
        <taxon>Sphagnurus</taxon>
    </lineage>
</organism>
<evidence type="ECO:0000256" key="1">
    <source>
        <dbReference type="SAM" id="MobiDB-lite"/>
    </source>
</evidence>
<feature type="region of interest" description="Disordered" evidence="1">
    <location>
        <begin position="71"/>
        <end position="110"/>
    </location>
</feature>
<keyword evidence="2" id="KW-1133">Transmembrane helix</keyword>
<reference evidence="3" key="1">
    <citation type="submission" date="2021-02" db="EMBL/GenBank/DDBJ databases">
        <authorList>
            <person name="Nieuwenhuis M."/>
            <person name="Van De Peppel L.J.J."/>
        </authorList>
    </citation>
    <scope>NUCLEOTIDE SEQUENCE</scope>
    <source>
        <strain evidence="3">D49</strain>
    </source>
</reference>
<keyword evidence="4" id="KW-1185">Reference proteome</keyword>
<accession>A0A9P7FX21</accession>
<feature type="transmembrane region" description="Helical" evidence="2">
    <location>
        <begin position="24"/>
        <end position="44"/>
    </location>
</feature>
<evidence type="ECO:0000313" key="3">
    <source>
        <dbReference type="EMBL" id="KAG5636667.1"/>
    </source>
</evidence>
<proteinExistence type="predicted"/>
<dbReference type="Proteomes" id="UP000717328">
    <property type="component" value="Unassembled WGS sequence"/>
</dbReference>
<evidence type="ECO:0000256" key="2">
    <source>
        <dbReference type="SAM" id="Phobius"/>
    </source>
</evidence>
<keyword evidence="2" id="KW-0472">Membrane</keyword>
<dbReference type="AlphaFoldDB" id="A0A9P7FX21"/>
<feature type="compositionally biased region" description="Low complexity" evidence="1">
    <location>
        <begin position="78"/>
        <end position="87"/>
    </location>
</feature>
<comment type="caution">
    <text evidence="3">The sequence shown here is derived from an EMBL/GenBank/DDBJ whole genome shotgun (WGS) entry which is preliminary data.</text>
</comment>
<evidence type="ECO:0000313" key="4">
    <source>
        <dbReference type="Proteomes" id="UP000717328"/>
    </source>
</evidence>
<protein>
    <submittedName>
        <fullName evidence="3">Uncharacterized protein</fullName>
    </submittedName>
</protein>
<gene>
    <name evidence="3" type="ORF">H0H81_007256</name>
</gene>
<dbReference type="EMBL" id="JABCKI010005906">
    <property type="protein sequence ID" value="KAG5636667.1"/>
    <property type="molecule type" value="Genomic_DNA"/>
</dbReference>
<keyword evidence="2" id="KW-0812">Transmembrane</keyword>